<dbReference type="InterPro" id="IPR050121">
    <property type="entry name" value="Cytochrome_P450_monoxygenase"/>
</dbReference>
<protein>
    <recommendedName>
        <fullName evidence="11">Pisatin demethylase</fullName>
    </recommendedName>
</protein>
<keyword evidence="8" id="KW-0472">Membrane</keyword>
<keyword evidence="4 7" id="KW-0560">Oxidoreductase</keyword>
<comment type="cofactor">
    <cofactor evidence="1 6">
        <name>heme</name>
        <dbReference type="ChEBI" id="CHEBI:30413"/>
    </cofactor>
</comment>
<dbReference type="Gene3D" id="1.10.630.10">
    <property type="entry name" value="Cytochrome P450"/>
    <property type="match status" value="1"/>
</dbReference>
<evidence type="ECO:0000313" key="9">
    <source>
        <dbReference type="EMBL" id="GIZ42695.1"/>
    </source>
</evidence>
<dbReference type="OrthoDB" id="3934656at2759"/>
<keyword evidence="10" id="KW-1185">Reference proteome</keyword>
<accession>A0A9P3CLJ0</accession>
<feature type="binding site" description="axial binding residue" evidence="6">
    <location>
        <position position="441"/>
    </location>
    <ligand>
        <name>heme</name>
        <dbReference type="ChEBI" id="CHEBI:30413"/>
    </ligand>
    <ligandPart>
        <name>Fe</name>
        <dbReference type="ChEBI" id="CHEBI:18248"/>
    </ligandPart>
</feature>
<dbReference type="PANTHER" id="PTHR24305">
    <property type="entry name" value="CYTOCHROME P450"/>
    <property type="match status" value="1"/>
</dbReference>
<dbReference type="GO" id="GO:0005506">
    <property type="term" value="F:iron ion binding"/>
    <property type="evidence" value="ECO:0007669"/>
    <property type="project" value="InterPro"/>
</dbReference>
<keyword evidence="8" id="KW-1133">Transmembrane helix</keyword>
<evidence type="ECO:0000256" key="1">
    <source>
        <dbReference type="ARBA" id="ARBA00001971"/>
    </source>
</evidence>
<dbReference type="PRINTS" id="PR00385">
    <property type="entry name" value="P450"/>
</dbReference>
<evidence type="ECO:0000256" key="8">
    <source>
        <dbReference type="SAM" id="Phobius"/>
    </source>
</evidence>
<keyword evidence="6 7" id="KW-0349">Heme</keyword>
<name>A0A9P3CLJ0_9PEZI</name>
<dbReference type="PANTHER" id="PTHR24305:SF235">
    <property type="entry name" value="CYTOCHROME P450 MONOOXYGENASE APDB-RELATED"/>
    <property type="match status" value="1"/>
</dbReference>
<dbReference type="GO" id="GO:0044550">
    <property type="term" value="P:secondary metabolite biosynthetic process"/>
    <property type="evidence" value="ECO:0007669"/>
    <property type="project" value="UniProtKB-ARBA"/>
</dbReference>
<proteinExistence type="inferred from homology"/>
<comment type="caution">
    <text evidence="9">The sequence shown here is derived from an EMBL/GenBank/DDBJ whole genome shotgun (WGS) entry which is preliminary data.</text>
</comment>
<dbReference type="GO" id="GO:0016705">
    <property type="term" value="F:oxidoreductase activity, acting on paired donors, with incorporation or reduction of molecular oxygen"/>
    <property type="evidence" value="ECO:0007669"/>
    <property type="project" value="InterPro"/>
</dbReference>
<keyword evidence="3 6" id="KW-0479">Metal-binding</keyword>
<evidence type="ECO:0000256" key="3">
    <source>
        <dbReference type="ARBA" id="ARBA00022723"/>
    </source>
</evidence>
<evidence type="ECO:0000313" key="10">
    <source>
        <dbReference type="Proteomes" id="UP000825890"/>
    </source>
</evidence>
<dbReference type="InterPro" id="IPR017972">
    <property type="entry name" value="Cyt_P450_CS"/>
</dbReference>
<dbReference type="AlphaFoldDB" id="A0A9P3CLJ0"/>
<comment type="similarity">
    <text evidence="2 7">Belongs to the cytochrome P450 family.</text>
</comment>
<reference evidence="9 10" key="1">
    <citation type="submission" date="2021-01" db="EMBL/GenBank/DDBJ databases">
        <title>Cercospora kikuchii MAFF 305040 whole genome shotgun sequence.</title>
        <authorList>
            <person name="Kashiwa T."/>
            <person name="Suzuki T."/>
        </authorList>
    </citation>
    <scope>NUCLEOTIDE SEQUENCE [LARGE SCALE GENOMIC DNA]</scope>
    <source>
        <strain evidence="9 10">MAFF 305040</strain>
    </source>
</reference>
<dbReference type="Proteomes" id="UP000825890">
    <property type="component" value="Unassembled WGS sequence"/>
</dbReference>
<evidence type="ECO:0008006" key="11">
    <source>
        <dbReference type="Google" id="ProtNLM"/>
    </source>
</evidence>
<keyword evidence="5 6" id="KW-0408">Iron</keyword>
<dbReference type="GeneID" id="68291529"/>
<evidence type="ECO:0000256" key="6">
    <source>
        <dbReference type="PIRSR" id="PIRSR602403-1"/>
    </source>
</evidence>
<evidence type="ECO:0000256" key="5">
    <source>
        <dbReference type="ARBA" id="ARBA00023004"/>
    </source>
</evidence>
<dbReference type="InterPro" id="IPR036396">
    <property type="entry name" value="Cyt_P450_sf"/>
</dbReference>
<dbReference type="SUPFAM" id="SSF48264">
    <property type="entry name" value="Cytochrome P450"/>
    <property type="match status" value="1"/>
</dbReference>
<feature type="transmembrane region" description="Helical" evidence="8">
    <location>
        <begin position="6"/>
        <end position="29"/>
    </location>
</feature>
<dbReference type="RefSeq" id="XP_044657182.1">
    <property type="nucleotide sequence ID" value="XM_044801247.1"/>
</dbReference>
<evidence type="ECO:0000256" key="4">
    <source>
        <dbReference type="ARBA" id="ARBA00023002"/>
    </source>
</evidence>
<dbReference type="EMBL" id="BOLY01000003">
    <property type="protein sequence ID" value="GIZ42695.1"/>
    <property type="molecule type" value="Genomic_DNA"/>
</dbReference>
<dbReference type="PROSITE" id="PS00086">
    <property type="entry name" value="CYTOCHROME_P450"/>
    <property type="match status" value="1"/>
</dbReference>
<keyword evidence="7" id="KW-0503">Monooxygenase</keyword>
<dbReference type="InterPro" id="IPR001128">
    <property type="entry name" value="Cyt_P450"/>
</dbReference>
<keyword evidence="8" id="KW-0812">Transmembrane</keyword>
<evidence type="ECO:0000256" key="2">
    <source>
        <dbReference type="ARBA" id="ARBA00010617"/>
    </source>
</evidence>
<dbReference type="InterPro" id="IPR002403">
    <property type="entry name" value="Cyt_P450_E_grp-IV"/>
</dbReference>
<dbReference type="Pfam" id="PF00067">
    <property type="entry name" value="p450"/>
    <property type="match status" value="1"/>
</dbReference>
<evidence type="ECO:0000256" key="7">
    <source>
        <dbReference type="RuleBase" id="RU000461"/>
    </source>
</evidence>
<dbReference type="GO" id="GO:0004497">
    <property type="term" value="F:monooxygenase activity"/>
    <property type="evidence" value="ECO:0007669"/>
    <property type="project" value="UniProtKB-KW"/>
</dbReference>
<organism evidence="9 10">
    <name type="scientific">Cercospora kikuchii</name>
    <dbReference type="NCBI Taxonomy" id="84275"/>
    <lineage>
        <taxon>Eukaryota</taxon>
        <taxon>Fungi</taxon>
        <taxon>Dikarya</taxon>
        <taxon>Ascomycota</taxon>
        <taxon>Pezizomycotina</taxon>
        <taxon>Dothideomycetes</taxon>
        <taxon>Dothideomycetidae</taxon>
        <taxon>Mycosphaerellales</taxon>
        <taxon>Mycosphaerellaceae</taxon>
        <taxon>Cercospora</taxon>
    </lineage>
</organism>
<dbReference type="GO" id="GO:0020037">
    <property type="term" value="F:heme binding"/>
    <property type="evidence" value="ECO:0007669"/>
    <property type="project" value="InterPro"/>
</dbReference>
<sequence>MSTLPPLPTIAGLSVLVAISIALFSRYYALRHIPGPRLASLTDLWAAWRVFRGEYYMDVVAELHSRYGPVVRTGPNRVSFASPDAIADIYGTSYVYPKADSYSPMTVLANGQELATLITTRDEKRVTGIKRHISAGFSASTWLKQEDQIDETISILLEQLRLKLSSTISLNRWLSLWSFDTLTTLAFSETRGFLKAGTDLDNVFVSSQKRFAHWRHWALAPNLEALFYKNWLMQKFQKTSTTLAQMAITRIQQRKAADKNATGRDLLGRYLAASQEAPDVIRPHDVVALTISTIHAGSDTVALTTSLALSYALSNLPIFRKLEREILAAGLDPFVPVQFADVEKLPYLDALLRETLRFTVNPNINERTITSSPLGGVTICDTFIPAGTDVAVSDWDVTRSKAVFGADAETFRPERWLNIDEQTRRDMDRASMGFSWGRRMCIGQHLARIEMKKLVATLVRSFEMAPVQVGEAGWGGGFKACNLDVKMSARKD</sequence>
<dbReference type="PRINTS" id="PR00465">
    <property type="entry name" value="EP450IV"/>
</dbReference>
<gene>
    <name evidence="9" type="ORF">CKM354_000595400</name>
</gene>